<comment type="caution">
    <text evidence="2">The sequence shown here is derived from an EMBL/GenBank/DDBJ whole genome shotgun (WGS) entry which is preliminary data.</text>
</comment>
<organism evidence="2 3">
    <name type="scientific">Microbacterium oleivorans</name>
    <dbReference type="NCBI Taxonomy" id="273677"/>
    <lineage>
        <taxon>Bacteria</taxon>
        <taxon>Bacillati</taxon>
        <taxon>Actinomycetota</taxon>
        <taxon>Actinomycetes</taxon>
        <taxon>Micrococcales</taxon>
        <taxon>Microbacteriaceae</taxon>
        <taxon>Microbacterium</taxon>
    </lineage>
</organism>
<evidence type="ECO:0000313" key="3">
    <source>
        <dbReference type="Proteomes" id="UP000295633"/>
    </source>
</evidence>
<reference evidence="2 3" key="1">
    <citation type="submission" date="2019-03" db="EMBL/GenBank/DDBJ databases">
        <title>Genome Sequencing and Assembly of Various Microbes Isolated from Partially Reclaimed Soil and Acid Mine Drainage (AMD) Site.</title>
        <authorList>
            <person name="Steinbock B."/>
            <person name="Bechtold R."/>
            <person name="Sevigny J.L."/>
            <person name="Thomas D."/>
            <person name="Cuthill L.R."/>
            <person name="Aveiro Johannsen E.J."/>
            <person name="Thomas K."/>
            <person name="Ghosh A."/>
        </authorList>
    </citation>
    <scope>NUCLEOTIDE SEQUENCE [LARGE SCALE GENOMIC DNA]</scope>
    <source>
        <strain evidence="2 3">F-B2</strain>
    </source>
</reference>
<evidence type="ECO:0000256" key="1">
    <source>
        <dbReference type="SAM" id="Phobius"/>
    </source>
</evidence>
<dbReference type="RefSeq" id="WP_091353144.1">
    <property type="nucleotide sequence ID" value="NZ_SMZX01000002.1"/>
</dbReference>
<dbReference type="AlphaFoldDB" id="A0A4R5YJ72"/>
<name>A0A4R5YJ72_9MICO</name>
<dbReference type="Proteomes" id="UP000295633">
    <property type="component" value="Unassembled WGS sequence"/>
</dbReference>
<gene>
    <name evidence="2" type="ORF">E2R54_08905</name>
</gene>
<feature type="transmembrane region" description="Helical" evidence="1">
    <location>
        <begin position="88"/>
        <end position="112"/>
    </location>
</feature>
<accession>A0A4R5YJ72</accession>
<keyword evidence="1" id="KW-0472">Membrane</keyword>
<sequence length="130" mass="13489">MVIFVGSTATVESARGLLAFVVLGAAAISFALVWLGAPIAWLVGRWMRNVPGVLPHVTVFWLLGAVASGIALLLLSSVTGAAQGADQAGPVLAAAAVCGVCSAVGRTSVFVSERRHARRRRRRELHTASS</sequence>
<feature type="transmembrane region" description="Helical" evidence="1">
    <location>
        <begin position="53"/>
        <end position="76"/>
    </location>
</feature>
<protein>
    <submittedName>
        <fullName evidence="2">Uncharacterized protein</fullName>
    </submittedName>
</protein>
<keyword evidence="1" id="KW-0812">Transmembrane</keyword>
<evidence type="ECO:0000313" key="2">
    <source>
        <dbReference type="EMBL" id="TDL43344.1"/>
    </source>
</evidence>
<proteinExistence type="predicted"/>
<dbReference type="EMBL" id="SMZX01000002">
    <property type="protein sequence ID" value="TDL43344.1"/>
    <property type="molecule type" value="Genomic_DNA"/>
</dbReference>
<feature type="transmembrane region" description="Helical" evidence="1">
    <location>
        <begin position="17"/>
        <end position="41"/>
    </location>
</feature>
<keyword evidence="1" id="KW-1133">Transmembrane helix</keyword>